<protein>
    <submittedName>
        <fullName evidence="6">Transcriptional regulator</fullName>
    </submittedName>
</protein>
<dbReference type="EMBL" id="AP028127">
    <property type="protein sequence ID" value="BEH90955.1"/>
    <property type="molecule type" value="Genomic_DNA"/>
</dbReference>
<dbReference type="InterPro" id="IPR009061">
    <property type="entry name" value="DNA-bd_dom_put_sf"/>
</dbReference>
<evidence type="ECO:0000313" key="6">
    <source>
        <dbReference type="EMBL" id="BEH90955.1"/>
    </source>
</evidence>
<reference evidence="6" key="1">
    <citation type="journal article" date="2024" name="Int. J. Syst. Evol. Microbiol.">
        <title>Turicibacter faecis sp. nov., isolated from faeces of heart failure mouse model.</title>
        <authorList>
            <person name="Imamura Y."/>
            <person name="Motooka D."/>
            <person name="Nakajima Y."/>
            <person name="Ito S."/>
            <person name="Kitakaze M."/>
            <person name="Iida T."/>
            <person name="Nakamura S."/>
        </authorList>
    </citation>
    <scope>NUCLEOTIDE SEQUENCE</scope>
    <source>
        <strain evidence="6">TC023</strain>
    </source>
</reference>
<evidence type="ECO:0000259" key="5">
    <source>
        <dbReference type="PROSITE" id="PS50937"/>
    </source>
</evidence>
<proteinExistence type="predicted"/>
<evidence type="ECO:0000256" key="3">
    <source>
        <dbReference type="ARBA" id="ARBA00023125"/>
    </source>
</evidence>
<evidence type="ECO:0000256" key="2">
    <source>
        <dbReference type="ARBA" id="ARBA00023015"/>
    </source>
</evidence>
<keyword evidence="1" id="KW-0678">Repressor</keyword>
<evidence type="ECO:0000313" key="7">
    <source>
        <dbReference type="Proteomes" id="UP001432099"/>
    </source>
</evidence>
<keyword evidence="3" id="KW-0238">DNA-binding</keyword>
<evidence type="ECO:0000256" key="4">
    <source>
        <dbReference type="ARBA" id="ARBA00023163"/>
    </source>
</evidence>
<feature type="domain" description="HTH merR-type" evidence="5">
    <location>
        <begin position="5"/>
        <end position="75"/>
    </location>
</feature>
<dbReference type="InterPro" id="IPR047057">
    <property type="entry name" value="MerR_fam"/>
</dbReference>
<keyword evidence="7" id="KW-1185">Reference proteome</keyword>
<dbReference type="Gene3D" id="1.10.1660.10">
    <property type="match status" value="1"/>
</dbReference>
<dbReference type="PANTHER" id="PTHR30204:SF69">
    <property type="entry name" value="MERR-FAMILY TRANSCRIPTIONAL REGULATOR"/>
    <property type="match status" value="1"/>
</dbReference>
<organism evidence="6 7">
    <name type="scientific">Turicibacter faecis</name>
    <dbReference type="NCBI Taxonomy" id="2963365"/>
    <lineage>
        <taxon>Bacteria</taxon>
        <taxon>Bacillati</taxon>
        <taxon>Bacillota</taxon>
        <taxon>Erysipelotrichia</taxon>
        <taxon>Erysipelotrichales</taxon>
        <taxon>Turicibacteraceae</taxon>
        <taxon>Turicibacter</taxon>
    </lineage>
</organism>
<dbReference type="Proteomes" id="UP001432099">
    <property type="component" value="Chromosome"/>
</dbReference>
<dbReference type="PROSITE" id="PS50937">
    <property type="entry name" value="HTH_MERR_2"/>
    <property type="match status" value="1"/>
</dbReference>
<gene>
    <name evidence="6" type="ORF">T23_10570</name>
</gene>
<dbReference type="PROSITE" id="PS00552">
    <property type="entry name" value="HTH_MERR_1"/>
    <property type="match status" value="1"/>
</dbReference>
<evidence type="ECO:0000256" key="1">
    <source>
        <dbReference type="ARBA" id="ARBA00022491"/>
    </source>
</evidence>
<dbReference type="SMART" id="SM00422">
    <property type="entry name" value="HTH_MERR"/>
    <property type="match status" value="1"/>
</dbReference>
<keyword evidence="4" id="KW-0804">Transcription</keyword>
<name>A0ABM8IIS2_9FIRM</name>
<dbReference type="PANTHER" id="PTHR30204">
    <property type="entry name" value="REDOX-CYCLING DRUG-SENSING TRANSCRIPTIONAL ACTIVATOR SOXR"/>
    <property type="match status" value="1"/>
</dbReference>
<dbReference type="RefSeq" id="WP_161831270.1">
    <property type="nucleotide sequence ID" value="NZ_AP028127.1"/>
</dbReference>
<sequence>MKNNLLTIGELAKRTGCSIKALRYYDSIGLLPPTYIDPDSHYRYYTVEQARMVELIQICINLSIPLKEVKELILTKDQTLNYKQLIEYGKQMTEEKIAALQENLNVLNNLQQEIDRINSYRDDESKVFTFNETYYYTLPLEEEEMNDHFYKRLETMFNECFHQNLSIKPDYSVIIQQNNEHVKKFVACEIYQHDSTLPNLIKVNKGPFLCKKTDCFQFKEICKLFSEIEADTKTIIISPGYNYSLSSPYFEVKCTL</sequence>
<dbReference type="SUPFAM" id="SSF46955">
    <property type="entry name" value="Putative DNA-binding domain"/>
    <property type="match status" value="1"/>
</dbReference>
<accession>A0ABM8IIS2</accession>
<dbReference type="InterPro" id="IPR000551">
    <property type="entry name" value="MerR-type_HTH_dom"/>
</dbReference>
<keyword evidence="2" id="KW-0805">Transcription regulation</keyword>
<dbReference type="Pfam" id="PF13411">
    <property type="entry name" value="MerR_1"/>
    <property type="match status" value="1"/>
</dbReference>